<evidence type="ECO:0000313" key="2">
    <source>
        <dbReference type="Proteomes" id="UP000184604"/>
    </source>
</evidence>
<sequence length="170" mass="19928">MRIIFVDGYNVINSWPELNDIKNYSFEAARQQLIETLSNYAAYKGYSIFIVFDAHMVAGSLEKREKVSENVEVIFTKENETADSFIEKTVNRIGRRSEVFVVTSDSLEQQITFQRGAVRMSSIEFYHEVKQIESKIKSKIENKYSKQKHTLEDRIAKDMLEKLEKIRKSR</sequence>
<gene>
    <name evidence="1" type="ORF">BS101_01635</name>
</gene>
<dbReference type="EMBL" id="CP018335">
    <property type="protein sequence ID" value="APM37540.1"/>
    <property type="molecule type" value="Genomic_DNA"/>
</dbReference>
<dbReference type="OrthoDB" id="9792160at2"/>
<dbReference type="AlphaFoldDB" id="A0A1L5F3V9"/>
<dbReference type="PANTHER" id="PTHR34547:SF1">
    <property type="entry name" value="YACP-LIKE NYN DOMAIN PROTEIN"/>
    <property type="match status" value="1"/>
</dbReference>
<evidence type="ECO:0000313" key="1">
    <source>
        <dbReference type="EMBL" id="APM37540.1"/>
    </source>
</evidence>
<dbReference type="PANTHER" id="PTHR34547">
    <property type="entry name" value="YACP-LIKE NYN DOMAIN PROTEIN"/>
    <property type="match status" value="1"/>
</dbReference>
<dbReference type="RefSeq" id="WP_073537246.1">
    <property type="nucleotide sequence ID" value="NZ_CP018335.1"/>
</dbReference>
<dbReference type="Proteomes" id="UP000184604">
    <property type="component" value="Chromosome"/>
</dbReference>
<reference evidence="1 2" key="1">
    <citation type="submission" date="2016-12" db="EMBL/GenBank/DDBJ databases">
        <title>Complete genome sequence of Clostridium kluyveri JZZ isolated from the pit mud of a Chinese flavor liquor-making factory.</title>
        <authorList>
            <person name="Wang Y."/>
        </authorList>
    </citation>
    <scope>NUCLEOTIDE SEQUENCE [LARGE SCALE GENOMIC DNA]</scope>
    <source>
        <strain evidence="1 2">JZZ</strain>
    </source>
</reference>
<proteinExistence type="predicted"/>
<dbReference type="InterPro" id="IPR010298">
    <property type="entry name" value="YacP-like"/>
</dbReference>
<name>A0A1L5F3V9_CLOKL</name>
<accession>A0A1L5F3V9</accession>
<protein>
    <submittedName>
        <fullName evidence="1">RNA-binding protein</fullName>
    </submittedName>
</protein>
<dbReference type="Pfam" id="PF05991">
    <property type="entry name" value="NYN_YacP"/>
    <property type="match status" value="1"/>
</dbReference>
<organism evidence="1 2">
    <name type="scientific">Clostridium kluyveri</name>
    <dbReference type="NCBI Taxonomy" id="1534"/>
    <lineage>
        <taxon>Bacteria</taxon>
        <taxon>Bacillati</taxon>
        <taxon>Bacillota</taxon>
        <taxon>Clostridia</taxon>
        <taxon>Eubacteriales</taxon>
        <taxon>Clostridiaceae</taxon>
        <taxon>Clostridium</taxon>
    </lineage>
</organism>
<dbReference type="CDD" id="cd10912">
    <property type="entry name" value="PIN_YacP-like"/>
    <property type="match status" value="1"/>
</dbReference>